<dbReference type="AlphaFoldDB" id="A0A6G1GJI5"/>
<sequence>DWLAAIKSEADAYDIWNYVDPDQLPHDILTNDEPQRPAREAFDNLEEFKMARLDWKDDYSIFEKIQRVEARILTLIRQTIHRDILYMIKDSRTSYQILRVLKARFAPDPVTRQLELERDYK</sequence>
<dbReference type="OrthoDB" id="4364842at2759"/>
<accession>A0A6G1GJI5</accession>
<gene>
    <name evidence="1" type="ORF">K402DRAFT_303550</name>
</gene>
<feature type="non-terminal residue" evidence="1">
    <location>
        <position position="121"/>
    </location>
</feature>
<name>A0A6G1GJI5_9PEZI</name>
<feature type="non-terminal residue" evidence="1">
    <location>
        <position position="1"/>
    </location>
</feature>
<protein>
    <submittedName>
        <fullName evidence="1">Uncharacterized protein</fullName>
    </submittedName>
</protein>
<evidence type="ECO:0000313" key="2">
    <source>
        <dbReference type="Proteomes" id="UP000800041"/>
    </source>
</evidence>
<dbReference type="EMBL" id="ML977214">
    <property type="protein sequence ID" value="KAF1980907.1"/>
    <property type="molecule type" value="Genomic_DNA"/>
</dbReference>
<proteinExistence type="predicted"/>
<evidence type="ECO:0000313" key="1">
    <source>
        <dbReference type="EMBL" id="KAF1980907.1"/>
    </source>
</evidence>
<organism evidence="1 2">
    <name type="scientific">Aulographum hederae CBS 113979</name>
    <dbReference type="NCBI Taxonomy" id="1176131"/>
    <lineage>
        <taxon>Eukaryota</taxon>
        <taxon>Fungi</taxon>
        <taxon>Dikarya</taxon>
        <taxon>Ascomycota</taxon>
        <taxon>Pezizomycotina</taxon>
        <taxon>Dothideomycetes</taxon>
        <taxon>Pleosporomycetidae</taxon>
        <taxon>Aulographales</taxon>
        <taxon>Aulographaceae</taxon>
    </lineage>
</organism>
<dbReference type="Proteomes" id="UP000800041">
    <property type="component" value="Unassembled WGS sequence"/>
</dbReference>
<reference evidence="1" key="1">
    <citation type="journal article" date="2020" name="Stud. Mycol.">
        <title>101 Dothideomycetes genomes: a test case for predicting lifestyles and emergence of pathogens.</title>
        <authorList>
            <person name="Haridas S."/>
            <person name="Albert R."/>
            <person name="Binder M."/>
            <person name="Bloem J."/>
            <person name="Labutti K."/>
            <person name="Salamov A."/>
            <person name="Andreopoulos B."/>
            <person name="Baker S."/>
            <person name="Barry K."/>
            <person name="Bills G."/>
            <person name="Bluhm B."/>
            <person name="Cannon C."/>
            <person name="Castanera R."/>
            <person name="Culley D."/>
            <person name="Daum C."/>
            <person name="Ezra D."/>
            <person name="Gonzalez J."/>
            <person name="Henrissat B."/>
            <person name="Kuo A."/>
            <person name="Liang C."/>
            <person name="Lipzen A."/>
            <person name="Lutzoni F."/>
            <person name="Magnuson J."/>
            <person name="Mondo S."/>
            <person name="Nolan M."/>
            <person name="Ohm R."/>
            <person name="Pangilinan J."/>
            <person name="Park H.-J."/>
            <person name="Ramirez L."/>
            <person name="Alfaro M."/>
            <person name="Sun H."/>
            <person name="Tritt A."/>
            <person name="Yoshinaga Y."/>
            <person name="Zwiers L.-H."/>
            <person name="Turgeon B."/>
            <person name="Goodwin S."/>
            <person name="Spatafora J."/>
            <person name="Crous P."/>
            <person name="Grigoriev I."/>
        </authorList>
    </citation>
    <scope>NUCLEOTIDE SEQUENCE</scope>
    <source>
        <strain evidence="1">CBS 113979</strain>
    </source>
</reference>
<keyword evidence="2" id="KW-1185">Reference proteome</keyword>